<dbReference type="PROSITE" id="PS51545">
    <property type="entry name" value="PIK_HELICAL"/>
    <property type="match status" value="1"/>
</dbReference>
<evidence type="ECO:0000259" key="19">
    <source>
        <dbReference type="PROSITE" id="PS51545"/>
    </source>
</evidence>
<dbReference type="InterPro" id="IPR018936">
    <property type="entry name" value="PI3/4_kinase_CS"/>
</dbReference>
<dbReference type="InterPro" id="IPR001263">
    <property type="entry name" value="PI3K_accessory_dom"/>
</dbReference>
<keyword evidence="12" id="KW-0443">Lipid metabolism</keyword>
<dbReference type="InterPro" id="IPR045495">
    <property type="entry name" value="PI4K_N"/>
</dbReference>
<evidence type="ECO:0000256" key="11">
    <source>
        <dbReference type="ARBA" id="ARBA00022840"/>
    </source>
</evidence>
<evidence type="ECO:0000256" key="12">
    <source>
        <dbReference type="ARBA" id="ARBA00023098"/>
    </source>
</evidence>
<evidence type="ECO:0000256" key="3">
    <source>
        <dbReference type="ARBA" id="ARBA00006209"/>
    </source>
</evidence>
<evidence type="ECO:0000256" key="13">
    <source>
        <dbReference type="ARBA" id="ARBA00023136"/>
    </source>
</evidence>
<gene>
    <name evidence="20" type="primary">PI4KA</name>
    <name evidence="20" type="ORF">TNCT_25571</name>
</gene>
<evidence type="ECO:0000256" key="7">
    <source>
        <dbReference type="ARBA" id="ARBA00022553"/>
    </source>
</evidence>
<comment type="subunit">
    <text evidence="15">Component of a phosphatidylinositol 4-kinase (PI4K) complex, composed of PI4KA, EFR3 (EFR3A or EFR3B), TTC7 (TTC7A or TTC7B) and HYCC (HYCC1 or HYCC2). Interacts with TMEM150A; regulating recruitment to the plasma membrane. Interacts with TTC7A.</text>
</comment>
<dbReference type="Pfam" id="PF00613">
    <property type="entry name" value="PI3Ka"/>
    <property type="match status" value="1"/>
</dbReference>
<keyword evidence="5" id="KW-1003">Cell membrane</keyword>
<comment type="caution">
    <text evidence="20">The sequence shown here is derived from an EMBL/GenBank/DDBJ whole genome shotgun (WGS) entry which is preliminary data.</text>
</comment>
<sequence length="2097" mass="236115">MAGVSSKEFYFNAVQLLARSLASLRPAPWEKVNHLLKMCPQESAQGIFKFDQRGQDAVFALGIFFLQSGCQHSENIFPYLMKLLRGLAKAIWVEEIRMHDTDRIPVSERFAFCLNTLLSDIACFCENLRDEIIAAQVELLGTLANLCRNYKEKESVNSRCSAAKVTLCKSIVPVFIGTARAIGRASKTGPALFCRLFPTPTPNNIQSPDSPKIHKVSSTNSLKQRTFHNFRPILHRSMSAVSRNASSNVLTSQDSGADLSIMGGSGLSSKRASLYSQSSLTYDPTSYYFYKFGSSFGKLPALGLLKDEEHSVILSVGHLQAVLAIAKKLLTKDVLDYLDEQATEIYNSGQLKIFPYKTFSETINLVLVCLLRELLQPQKNLPIPFTKDVQEFVKGLFLSGQTELQTRQHDASEREDKESNFTVVNKFKVNVQANAACVDLLVWAVADDIGADSLCVRLQEKIHSSHSAKIALAHMPLLMVCLEGLGQLAEKFPSIAHSCIDALRDFLVNPSPILLRLNRQSTDHHVRSANLSIMVTSESPSTVYSATTTSSGTAFEILRDTAIENLCRALNAGLANDTHCVQAFLASVSNRLYQAEKSDMESTLVSTNTIVALGHVAVALKNTPRTMESILQFFQQRFCQPPSRLDSLIVDQLGCMVIAKGDLHVHEEVMKMFTMITVESSSAYNVGSADGRKQGYRHVSLSVINALANIAADLEGEAELNELLVRLLELFVQLGLEGKRASERAPAAFKASSSAGNLGVLIPVISVLLRRLPPISSPKPRLLKLFRDFWLYCVVMGFTSETGLWPQEWFEQLKEIAAKSPLLVSREHLRSELQYNSAIRSDAVSMGEIQELRNQILTLLDHQQDVTPLINKLNFAQCTYLLSVYHLETLRVRHIQEKTPFHCMLQYLEDPTIQKDKAGMWQCILAVSDKVFQTYLEMVSLKPRNVDRDEELEEHAIFLLVKFNHPQKQIRRVADKHLSMLVDRFPHLLWSGKVLWTMLDILQILSLSLKWDSNEDIPELVVPRTSYKLSLTDTLETRENIVNDFAARSLGILQEAVKWAPAVTRSHLVEYLTVWQHANDGLKHHSGLAMAVESVLQFSGLNLMFAPLSNSTLEKWPTCVKNNYSESVASMNIRCHYAGEIEGLLSGSDKSAEAIETITLQILDNLSETWKSKDSEAHGKCIYRVCALLIATKEVDRRLLHALCWSPVELFTEEAMRCAIACWQWLLAARGDMELQFLQEMSAAWQMTIDRQMGLFAEDPIQVDPLAAHEGCTLEPNGPFIAPHSLWVKFLAERIEVAKYCNMNEVEIFANILHRSLPVAVGRQNHNHRHISSMSTRFRLLSCGLSLLQGDILPRTVCKNVLRERIYTAALDHFCAPPMCPTQKGPELREDISILIKFWNNLHTDKKYLKATMMGDLSEGSGSQNLSLSLSSEWRSSTELSQTRAPPTGWMNTMPLSSNMSTISRRSSGGRSGRRDNHSDSFVKGYVKKRNLILGLLAVDIEFLITWHNPMSLQENSFPGEDVISTWRSQPMTDKTWKETARLAWEISPALAVFLPCRFNNSEALASEVSRLVQCDPASVSHIPEALQYLTTSESIMNDSSELTHMLTWATIPPIKALAYFSRQYPRHPVTAQYAVRVLSSFPPDVILFYIPQLVQAVRHDSMGYVTEFIKSACKKSQLLAHQVIWNMKTNMYLDEEAQQQDPVMYEPLENIMTNIINSLSGPAKLFYEREFDFFNKITAISGEIRPYPKGPQRKQACLDALSQIKVQPGCYLPSNPEAVVLDIDYKSGTPMQSAAKAPYLARFKVRHCGIHEMENKVMSIAKNDKEDGREENMGKEYWQAAIFKVGDDVRQDMLALQVIELFQNIFKQVGLDLFLFPYRVVATAPGCGVIECVPNAKSRDQLGRQTDIGLYEYFIKKYGDELSKPFQQARRNFIKSMAAYSVVGFLLQIKDRHNGNIMVDTDGHIIHIDFGFMFESSPGGNLGFEPDIKLTDEMVMIMGGKMEAQPFRWFMELCVQAFLAVRPYREAVVSLVTLMLDTGLPCFRGQTIKLLRARFAPNSSEKEAAAFMLKIIRDSCLNFRTRTYDMIQYYQNQIPY</sequence>
<keyword evidence="21" id="KW-1185">Reference proteome</keyword>
<dbReference type="InterPro" id="IPR042236">
    <property type="entry name" value="PI3K_accessory_sf"/>
</dbReference>
<feature type="domain" description="PIK helical" evidence="19">
    <location>
        <begin position="1537"/>
        <end position="1712"/>
    </location>
</feature>
<comment type="subcellular location">
    <subcellularLocation>
        <location evidence="1">Cell membrane</location>
    </subcellularLocation>
    <subcellularLocation>
        <location evidence="2">Cytoplasm</location>
    </subcellularLocation>
</comment>
<dbReference type="InterPro" id="IPR015433">
    <property type="entry name" value="PI3/4_kinase"/>
</dbReference>
<dbReference type="PANTHER" id="PTHR10048">
    <property type="entry name" value="PHOSPHATIDYLINOSITOL KINASE"/>
    <property type="match status" value="1"/>
</dbReference>
<dbReference type="FunFam" id="3.30.1010.10:FF:000009">
    <property type="entry name" value="Phosphatidylinositol 4-kinase, catalytic, alpha"/>
    <property type="match status" value="1"/>
</dbReference>
<evidence type="ECO:0000256" key="8">
    <source>
        <dbReference type="ARBA" id="ARBA00022679"/>
    </source>
</evidence>
<dbReference type="Pfam" id="PF00454">
    <property type="entry name" value="PI3_PI4_kinase"/>
    <property type="match status" value="1"/>
</dbReference>
<dbReference type="GO" id="GO:0048015">
    <property type="term" value="P:phosphatidylinositol-mediated signaling"/>
    <property type="evidence" value="ECO:0007669"/>
    <property type="project" value="TreeGrafter"/>
</dbReference>
<dbReference type="InterPro" id="IPR016024">
    <property type="entry name" value="ARM-type_fold"/>
</dbReference>
<dbReference type="PANTHER" id="PTHR10048:SF15">
    <property type="entry name" value="PHOSPHATIDYLINOSITOL 4-KINASE ALPHA"/>
    <property type="match status" value="1"/>
</dbReference>
<evidence type="ECO:0000256" key="4">
    <source>
        <dbReference type="ARBA" id="ARBA00012169"/>
    </source>
</evidence>
<evidence type="ECO:0000256" key="17">
    <source>
        <dbReference type="SAM" id="MobiDB-lite"/>
    </source>
</evidence>
<dbReference type="Gene3D" id="1.25.40.70">
    <property type="entry name" value="Phosphatidylinositol 3-kinase, accessory domain (PIK)"/>
    <property type="match status" value="1"/>
</dbReference>
<keyword evidence="8" id="KW-0808">Transferase</keyword>
<dbReference type="CDD" id="cd05167">
    <property type="entry name" value="PI4Kc_III_alpha"/>
    <property type="match status" value="1"/>
</dbReference>
<reference evidence="20" key="1">
    <citation type="submission" date="2020-07" db="EMBL/GenBank/DDBJ databases">
        <title>Multicomponent nature underlies the extraordinary mechanical properties of spider dragline silk.</title>
        <authorList>
            <person name="Kono N."/>
            <person name="Nakamura H."/>
            <person name="Mori M."/>
            <person name="Yoshida Y."/>
            <person name="Ohtoshi R."/>
            <person name="Malay A.D."/>
            <person name="Moran D.A.P."/>
            <person name="Tomita M."/>
            <person name="Numata K."/>
            <person name="Arakawa K."/>
        </authorList>
    </citation>
    <scope>NUCLEOTIDE SEQUENCE</scope>
</reference>
<dbReference type="PROSITE" id="PS00916">
    <property type="entry name" value="PI3_4_KINASE_2"/>
    <property type="match status" value="1"/>
</dbReference>
<dbReference type="PROSITE" id="PS50290">
    <property type="entry name" value="PI3_4_KINASE_3"/>
    <property type="match status" value="1"/>
</dbReference>
<dbReference type="SUPFAM" id="SSF56112">
    <property type="entry name" value="Protein kinase-like (PK-like)"/>
    <property type="match status" value="1"/>
</dbReference>
<dbReference type="InterPro" id="IPR036940">
    <property type="entry name" value="PI3/4_kinase_cat_sf"/>
</dbReference>
<keyword evidence="10" id="KW-0418">Kinase</keyword>
<feature type="compositionally biased region" description="Polar residues" evidence="17">
    <location>
        <begin position="1442"/>
        <end position="1456"/>
    </location>
</feature>
<evidence type="ECO:0000256" key="5">
    <source>
        <dbReference type="ARBA" id="ARBA00022475"/>
    </source>
</evidence>
<evidence type="ECO:0000256" key="2">
    <source>
        <dbReference type="ARBA" id="ARBA00004496"/>
    </source>
</evidence>
<dbReference type="Proteomes" id="UP000887116">
    <property type="component" value="Unassembled WGS sequence"/>
</dbReference>
<evidence type="ECO:0000256" key="16">
    <source>
        <dbReference type="ARBA" id="ARBA00067500"/>
    </source>
</evidence>
<dbReference type="InterPro" id="IPR011009">
    <property type="entry name" value="Kinase-like_dom_sf"/>
</dbReference>
<dbReference type="PROSITE" id="PS00915">
    <property type="entry name" value="PI3_4_KINASE_1"/>
    <property type="match status" value="1"/>
</dbReference>
<protein>
    <recommendedName>
        <fullName evidence="16">Phosphatidylinositol 4-kinase alpha</fullName>
        <ecNumber evidence="4">2.7.1.67</ecNumber>
    </recommendedName>
</protein>
<dbReference type="EC" id="2.7.1.67" evidence="4"/>
<accession>A0A8X6LHM1</accession>
<dbReference type="FunFam" id="1.10.1070.11:FF:000005">
    <property type="entry name" value="Phosphatidylinositol 4-kinase, catalytic, alpha"/>
    <property type="match status" value="1"/>
</dbReference>
<evidence type="ECO:0000256" key="14">
    <source>
        <dbReference type="ARBA" id="ARBA00056014"/>
    </source>
</evidence>
<dbReference type="Pfam" id="PF19274">
    <property type="entry name" value="PI4K_N"/>
    <property type="match status" value="2"/>
</dbReference>
<proteinExistence type="inferred from homology"/>
<evidence type="ECO:0000256" key="6">
    <source>
        <dbReference type="ARBA" id="ARBA00022490"/>
    </source>
</evidence>
<dbReference type="SUPFAM" id="SSF48371">
    <property type="entry name" value="ARM repeat"/>
    <property type="match status" value="1"/>
</dbReference>
<keyword evidence="11" id="KW-0067">ATP-binding</keyword>
<keyword evidence="6" id="KW-0963">Cytoplasm</keyword>
<dbReference type="GO" id="GO:0005737">
    <property type="term" value="C:cytoplasm"/>
    <property type="evidence" value="ECO:0007669"/>
    <property type="project" value="UniProtKB-SubCell"/>
</dbReference>
<evidence type="ECO:0000256" key="1">
    <source>
        <dbReference type="ARBA" id="ARBA00004236"/>
    </source>
</evidence>
<dbReference type="Gene3D" id="1.10.1070.11">
    <property type="entry name" value="Phosphatidylinositol 3-/4-kinase, catalytic domain"/>
    <property type="match status" value="1"/>
</dbReference>
<feature type="region of interest" description="Disordered" evidence="17">
    <location>
        <begin position="1437"/>
        <end position="1480"/>
    </location>
</feature>
<dbReference type="Gene3D" id="3.30.1010.10">
    <property type="entry name" value="Phosphatidylinositol 3-kinase Catalytic Subunit, Chain A, domain 4"/>
    <property type="match status" value="1"/>
</dbReference>
<dbReference type="InterPro" id="IPR000403">
    <property type="entry name" value="PI3/4_kinase_cat_dom"/>
</dbReference>
<evidence type="ECO:0000313" key="21">
    <source>
        <dbReference type="Proteomes" id="UP000887116"/>
    </source>
</evidence>
<feature type="compositionally biased region" description="Low complexity" evidence="17">
    <location>
        <begin position="1457"/>
        <end position="1469"/>
    </location>
</feature>
<evidence type="ECO:0000256" key="15">
    <source>
        <dbReference type="ARBA" id="ARBA00062776"/>
    </source>
</evidence>
<dbReference type="GO" id="GO:0046854">
    <property type="term" value="P:phosphatidylinositol phosphate biosynthetic process"/>
    <property type="evidence" value="ECO:0007669"/>
    <property type="project" value="InterPro"/>
</dbReference>
<evidence type="ECO:0000256" key="9">
    <source>
        <dbReference type="ARBA" id="ARBA00022741"/>
    </source>
</evidence>
<dbReference type="GO" id="GO:0005886">
    <property type="term" value="C:plasma membrane"/>
    <property type="evidence" value="ECO:0007669"/>
    <property type="project" value="UniProtKB-SubCell"/>
</dbReference>
<dbReference type="SMART" id="SM00146">
    <property type="entry name" value="PI3Kc"/>
    <property type="match status" value="1"/>
</dbReference>
<comment type="similarity">
    <text evidence="3">Belongs to the PI3/PI4-kinase family. Type III PI4K subfamily.</text>
</comment>
<dbReference type="FunFam" id="1.25.40.70:FF:000002">
    <property type="entry name" value="Phosphatidylinositol 4-kinase, catalytic, alpha"/>
    <property type="match status" value="1"/>
</dbReference>
<dbReference type="OrthoDB" id="6411965at2759"/>
<comment type="function">
    <text evidence="14">Acts on phosphatidylinositol (PtdIns) in the first committed step in the production of the second messenger inositol-1,4,5,-trisphosphate.</text>
</comment>
<dbReference type="GO" id="GO:0005524">
    <property type="term" value="F:ATP binding"/>
    <property type="evidence" value="ECO:0007669"/>
    <property type="project" value="UniProtKB-KW"/>
</dbReference>
<organism evidence="20 21">
    <name type="scientific">Trichonephila clavata</name>
    <name type="common">Joro spider</name>
    <name type="synonym">Nephila clavata</name>
    <dbReference type="NCBI Taxonomy" id="2740835"/>
    <lineage>
        <taxon>Eukaryota</taxon>
        <taxon>Metazoa</taxon>
        <taxon>Ecdysozoa</taxon>
        <taxon>Arthropoda</taxon>
        <taxon>Chelicerata</taxon>
        <taxon>Arachnida</taxon>
        <taxon>Araneae</taxon>
        <taxon>Araneomorphae</taxon>
        <taxon>Entelegynae</taxon>
        <taxon>Araneoidea</taxon>
        <taxon>Nephilidae</taxon>
        <taxon>Trichonephila</taxon>
    </lineage>
</organism>
<keyword evidence="7" id="KW-0597">Phosphoprotein</keyword>
<dbReference type="EMBL" id="BMAO01036028">
    <property type="protein sequence ID" value="GFR07569.1"/>
    <property type="molecule type" value="Genomic_DNA"/>
</dbReference>
<name>A0A8X6LHM1_TRICU</name>
<evidence type="ECO:0000256" key="10">
    <source>
        <dbReference type="ARBA" id="ARBA00022777"/>
    </source>
</evidence>
<dbReference type="GO" id="GO:0004430">
    <property type="term" value="F:1-phosphatidylinositol 4-kinase activity"/>
    <property type="evidence" value="ECO:0007669"/>
    <property type="project" value="UniProtKB-EC"/>
</dbReference>
<evidence type="ECO:0000259" key="18">
    <source>
        <dbReference type="PROSITE" id="PS50290"/>
    </source>
</evidence>
<evidence type="ECO:0000313" key="20">
    <source>
        <dbReference type="EMBL" id="GFR07569.1"/>
    </source>
</evidence>
<keyword evidence="13" id="KW-0472">Membrane</keyword>
<dbReference type="SMART" id="SM00145">
    <property type="entry name" value="PI3Ka"/>
    <property type="match status" value="1"/>
</dbReference>
<keyword evidence="9" id="KW-0547">Nucleotide-binding</keyword>
<feature type="domain" description="PI3K/PI4K catalytic" evidence="18">
    <location>
        <begin position="1815"/>
        <end position="2081"/>
    </location>
</feature>